<keyword evidence="2 5" id="KW-0223">Dioxygenase</keyword>
<dbReference type="Gene3D" id="2.60.120.330">
    <property type="entry name" value="B-lactam Antibiotic, Isopenicillin N Synthase, Chain"/>
    <property type="match status" value="1"/>
</dbReference>
<accession>A0A0W0WWS5</accession>
<reference evidence="5 6" key="1">
    <citation type="submission" date="2015-11" db="EMBL/GenBank/DDBJ databases">
        <title>Genomic analysis of 38 Legionella species identifies large and diverse effector repertoires.</title>
        <authorList>
            <person name="Burstein D."/>
            <person name="Amaro F."/>
            <person name="Zusman T."/>
            <person name="Lifshitz Z."/>
            <person name="Cohen O."/>
            <person name="Gilbert J.A."/>
            <person name="Pupko T."/>
            <person name="Shuman H.A."/>
            <person name="Segal G."/>
        </authorList>
    </citation>
    <scope>NUCLEOTIDE SEQUENCE [LARGE SCALE GENOMIC DNA]</scope>
    <source>
        <strain evidence="5 6">ATCC 49506</strain>
    </source>
</reference>
<dbReference type="PANTHER" id="PTHR46332:SF5">
    <property type="entry name" value="ASPARTATE BETA-HYDROXYLASE DOMAIN CONTAINING 2"/>
    <property type="match status" value="1"/>
</dbReference>
<organism evidence="5 6">
    <name type="scientific">Legionella nautarum</name>
    <dbReference type="NCBI Taxonomy" id="45070"/>
    <lineage>
        <taxon>Bacteria</taxon>
        <taxon>Pseudomonadati</taxon>
        <taxon>Pseudomonadota</taxon>
        <taxon>Gammaproteobacteria</taxon>
        <taxon>Legionellales</taxon>
        <taxon>Legionellaceae</taxon>
        <taxon>Legionella</taxon>
    </lineage>
</organism>
<evidence type="ECO:0000259" key="4">
    <source>
        <dbReference type="Pfam" id="PF05118"/>
    </source>
</evidence>
<sequence>MMISFKIVHGYNKILQYLGNRGVFENIPYPDPHKSFPQAKLFEENYHHIREEYLSFLQLKLPQPTLIQLGLYGGNHISNLPWNDDTTEKEEHPDWTTIFLKLGNKMIDKNIQYFPKTAALLKEMPNVGNVFFSQLGPQATINPHYGYLKGLLRYHLGIIIPENNLCHLEVDGITYYWKPGESVVFDDMFLHAAYNKSNHTRVVLFIDFFRPLPFPYDWLNRQFLYLVAKSKFIKTVIKKTNSF</sequence>
<feature type="domain" description="Aspartyl/asparaginy/proline hydroxylase" evidence="4">
    <location>
        <begin position="43"/>
        <end position="211"/>
    </location>
</feature>
<dbReference type="InterPro" id="IPR051821">
    <property type="entry name" value="Asp/Asn_beta-hydroxylase"/>
</dbReference>
<keyword evidence="3" id="KW-0560">Oxidoreductase</keyword>
<name>A0A0W0WWS5_9GAMM</name>
<dbReference type="SUPFAM" id="SSF51197">
    <property type="entry name" value="Clavaminate synthase-like"/>
    <property type="match status" value="1"/>
</dbReference>
<comment type="similarity">
    <text evidence="1">Belongs to the aspartyl/asparaginyl beta-hydroxylase family.</text>
</comment>
<dbReference type="InterPro" id="IPR027443">
    <property type="entry name" value="IPNS-like_sf"/>
</dbReference>
<dbReference type="RefSeq" id="WP_058504713.1">
    <property type="nucleotide sequence ID" value="NZ_CAAAIF010000006.1"/>
</dbReference>
<dbReference type="Pfam" id="PF05118">
    <property type="entry name" value="Asp_Arg_Hydrox"/>
    <property type="match status" value="1"/>
</dbReference>
<evidence type="ECO:0000256" key="1">
    <source>
        <dbReference type="ARBA" id="ARBA00007730"/>
    </source>
</evidence>
<evidence type="ECO:0000256" key="3">
    <source>
        <dbReference type="ARBA" id="ARBA00023002"/>
    </source>
</evidence>
<evidence type="ECO:0000313" key="5">
    <source>
        <dbReference type="EMBL" id="KTD36746.1"/>
    </source>
</evidence>
<dbReference type="GO" id="GO:0051213">
    <property type="term" value="F:dioxygenase activity"/>
    <property type="evidence" value="ECO:0007669"/>
    <property type="project" value="UniProtKB-KW"/>
</dbReference>
<dbReference type="Proteomes" id="UP000054725">
    <property type="component" value="Unassembled WGS sequence"/>
</dbReference>
<evidence type="ECO:0000256" key="2">
    <source>
        <dbReference type="ARBA" id="ARBA00022964"/>
    </source>
</evidence>
<dbReference type="PATRIC" id="fig|45070.6.peg.1812"/>
<gene>
    <name evidence="5" type="ORF">Lnau_1730</name>
</gene>
<protein>
    <submittedName>
        <fullName evidence="5">Peptide aspartate b-dioxygenase</fullName>
    </submittedName>
</protein>
<evidence type="ECO:0000313" key="6">
    <source>
        <dbReference type="Proteomes" id="UP000054725"/>
    </source>
</evidence>
<comment type="caution">
    <text evidence="5">The sequence shown here is derived from an EMBL/GenBank/DDBJ whole genome shotgun (WGS) entry which is preliminary data.</text>
</comment>
<dbReference type="STRING" id="45070.Lnau_1730"/>
<dbReference type="AlphaFoldDB" id="A0A0W0WWS5"/>
<keyword evidence="6" id="KW-1185">Reference proteome</keyword>
<dbReference type="OrthoDB" id="21665at2"/>
<dbReference type="EMBL" id="LNYO01000013">
    <property type="protein sequence ID" value="KTD36746.1"/>
    <property type="molecule type" value="Genomic_DNA"/>
</dbReference>
<proteinExistence type="inferred from homology"/>
<dbReference type="PANTHER" id="PTHR46332">
    <property type="entry name" value="ASPARTATE BETA-HYDROXYLASE DOMAIN-CONTAINING PROTEIN 2"/>
    <property type="match status" value="1"/>
</dbReference>
<dbReference type="InterPro" id="IPR007803">
    <property type="entry name" value="Asp/Arg/Pro-Hydrxlase"/>
</dbReference>